<evidence type="ECO:0000259" key="10">
    <source>
        <dbReference type="PROSITE" id="PS50928"/>
    </source>
</evidence>
<keyword evidence="5" id="KW-0592">Phosphate transport</keyword>
<evidence type="ECO:0000256" key="2">
    <source>
        <dbReference type="ARBA" id="ARBA00007069"/>
    </source>
</evidence>
<dbReference type="GeneID" id="90982635"/>
<feature type="transmembrane region" description="Helical" evidence="9">
    <location>
        <begin position="9"/>
        <end position="38"/>
    </location>
</feature>
<dbReference type="InterPro" id="IPR051124">
    <property type="entry name" value="Phosphate_Transport_Permease"/>
</dbReference>
<dbReference type="STRING" id="2754.EH55_10310"/>
<dbReference type="Proteomes" id="UP000027665">
    <property type="component" value="Unassembled WGS sequence"/>
</dbReference>
<proteinExistence type="inferred from homology"/>
<name>A0A073ISC7_9BACT</name>
<keyword evidence="3 9" id="KW-0813">Transport</keyword>
<evidence type="ECO:0000256" key="7">
    <source>
        <dbReference type="ARBA" id="ARBA00022989"/>
    </source>
</evidence>
<organism evidence="11 12">
    <name type="scientific">Synergistes jonesii</name>
    <dbReference type="NCBI Taxonomy" id="2754"/>
    <lineage>
        <taxon>Bacteria</taxon>
        <taxon>Thermotogati</taxon>
        <taxon>Synergistota</taxon>
        <taxon>Synergistia</taxon>
        <taxon>Synergistales</taxon>
        <taxon>Synergistaceae</taxon>
        <taxon>Synergistes</taxon>
    </lineage>
</organism>
<dbReference type="OrthoDB" id="9785113at2"/>
<protein>
    <submittedName>
        <fullName evidence="11">ABC transporter permease</fullName>
    </submittedName>
</protein>
<dbReference type="GO" id="GO:0055085">
    <property type="term" value="P:transmembrane transport"/>
    <property type="evidence" value="ECO:0007669"/>
    <property type="project" value="InterPro"/>
</dbReference>
<dbReference type="InterPro" id="IPR035906">
    <property type="entry name" value="MetI-like_sf"/>
</dbReference>
<comment type="subcellular location">
    <subcellularLocation>
        <location evidence="1 9">Cell membrane</location>
        <topology evidence="1 9">Multi-pass membrane protein</topology>
    </subcellularLocation>
</comment>
<dbReference type="AlphaFoldDB" id="A0A073ISC7"/>
<dbReference type="Pfam" id="PF00528">
    <property type="entry name" value="BPD_transp_1"/>
    <property type="match status" value="1"/>
</dbReference>
<dbReference type="PANTHER" id="PTHR30425:SF1">
    <property type="entry name" value="PHOSPHATE TRANSPORT SYSTEM PERMEASE PROTEIN PSTC"/>
    <property type="match status" value="1"/>
</dbReference>
<evidence type="ECO:0000256" key="4">
    <source>
        <dbReference type="ARBA" id="ARBA00022475"/>
    </source>
</evidence>
<dbReference type="GO" id="GO:0006817">
    <property type="term" value="P:phosphate ion transport"/>
    <property type="evidence" value="ECO:0007669"/>
    <property type="project" value="UniProtKB-KW"/>
</dbReference>
<dbReference type="eggNOG" id="COG0573">
    <property type="taxonomic scope" value="Bacteria"/>
</dbReference>
<feature type="transmembrane region" description="Helical" evidence="9">
    <location>
        <begin position="129"/>
        <end position="148"/>
    </location>
</feature>
<accession>A0A073ISC7</accession>
<dbReference type="GO" id="GO:0005886">
    <property type="term" value="C:plasma membrane"/>
    <property type="evidence" value="ECO:0007669"/>
    <property type="project" value="UniProtKB-SubCell"/>
</dbReference>
<dbReference type="SUPFAM" id="SSF161098">
    <property type="entry name" value="MetI-like"/>
    <property type="match status" value="1"/>
</dbReference>
<dbReference type="Gene3D" id="1.10.3720.10">
    <property type="entry name" value="MetI-like"/>
    <property type="match status" value="1"/>
</dbReference>
<dbReference type="RefSeq" id="WP_037974308.1">
    <property type="nucleotide sequence ID" value="NZ_JMKI01000005.1"/>
</dbReference>
<dbReference type="CDD" id="cd06261">
    <property type="entry name" value="TM_PBP2"/>
    <property type="match status" value="1"/>
</dbReference>
<keyword evidence="8 9" id="KW-0472">Membrane</keyword>
<comment type="similarity">
    <text evidence="2">Belongs to the binding-protein-dependent transport system permease family. CysTW subfamily.</text>
</comment>
<comment type="caution">
    <text evidence="11">The sequence shown here is derived from an EMBL/GenBank/DDBJ whole genome shotgun (WGS) entry which is preliminary data.</text>
</comment>
<dbReference type="PROSITE" id="PS50928">
    <property type="entry name" value="ABC_TM1"/>
    <property type="match status" value="1"/>
</dbReference>
<evidence type="ECO:0000256" key="6">
    <source>
        <dbReference type="ARBA" id="ARBA00022692"/>
    </source>
</evidence>
<dbReference type="PANTHER" id="PTHR30425">
    <property type="entry name" value="PHOSPHATE TRANSPORT SYSTEM PERMEASE PROTEIN PST"/>
    <property type="match status" value="1"/>
</dbReference>
<reference evidence="11 12" key="1">
    <citation type="submission" date="2014-04" db="EMBL/GenBank/DDBJ databases">
        <title>Draft Genome Sequence of Synergistes jonesii.</title>
        <authorList>
            <person name="Coil D.A."/>
            <person name="Eisen J.A."/>
            <person name="Holland-Moritz H.E."/>
        </authorList>
    </citation>
    <scope>NUCLEOTIDE SEQUENCE [LARGE SCALE GENOMIC DNA]</scope>
    <source>
        <strain evidence="11 12">78-1</strain>
    </source>
</reference>
<evidence type="ECO:0000256" key="1">
    <source>
        <dbReference type="ARBA" id="ARBA00004651"/>
    </source>
</evidence>
<evidence type="ECO:0000256" key="8">
    <source>
        <dbReference type="ARBA" id="ARBA00023136"/>
    </source>
</evidence>
<keyword evidence="6 9" id="KW-0812">Transmembrane</keyword>
<dbReference type="EMBL" id="JMKI01000005">
    <property type="protein sequence ID" value="KEJ93248.1"/>
    <property type="molecule type" value="Genomic_DNA"/>
</dbReference>
<feature type="transmembrane region" description="Helical" evidence="9">
    <location>
        <begin position="99"/>
        <end position="123"/>
    </location>
</feature>
<feature type="transmembrane region" description="Helical" evidence="9">
    <location>
        <begin position="58"/>
        <end position="87"/>
    </location>
</feature>
<dbReference type="PATRIC" id="fig|2754.20.peg.1243"/>
<evidence type="ECO:0000313" key="11">
    <source>
        <dbReference type="EMBL" id="KEJ93248.1"/>
    </source>
</evidence>
<keyword evidence="12" id="KW-1185">Reference proteome</keyword>
<evidence type="ECO:0000256" key="5">
    <source>
        <dbReference type="ARBA" id="ARBA00022592"/>
    </source>
</evidence>
<dbReference type="InterPro" id="IPR000515">
    <property type="entry name" value="MetI-like"/>
</dbReference>
<feature type="domain" description="ABC transmembrane type-1" evidence="10">
    <location>
        <begin position="62"/>
        <end position="271"/>
    </location>
</feature>
<sequence>MDNASKTPLWLTASALYVSALLASVFAFVIICAADGLLEGGPTLFTSVWAPEGGSFGIVPMIAATIVISLSALALGWCVSLGCVCFVHGFGGSFASALLLSLLRVMTAVPTVVYGFASVFLLVPLVRDGLGGSGFCVLSAALVLSLLITPTMALSMESAVAQTEKSCRLAAASLGISRAQNLVFVVLPACGRWLRASALLGFGRAAGDTMIPVMLAGNAVQYPISPLSAVRALTAHIGLVLSSDVGGTAYYSLFVAGGILLLLGAGANLLFRFIRGGKDGK</sequence>
<keyword evidence="7 9" id="KW-1133">Transmembrane helix</keyword>
<evidence type="ECO:0000313" key="12">
    <source>
        <dbReference type="Proteomes" id="UP000027665"/>
    </source>
</evidence>
<keyword evidence="4" id="KW-1003">Cell membrane</keyword>
<evidence type="ECO:0000256" key="9">
    <source>
        <dbReference type="RuleBase" id="RU363032"/>
    </source>
</evidence>
<evidence type="ECO:0000256" key="3">
    <source>
        <dbReference type="ARBA" id="ARBA00022448"/>
    </source>
</evidence>
<gene>
    <name evidence="11" type="ORF">EH55_10310</name>
</gene>
<feature type="transmembrane region" description="Helical" evidence="9">
    <location>
        <begin position="249"/>
        <end position="271"/>
    </location>
</feature>